<dbReference type="FunFam" id="1.20.1560.10:FF:000056">
    <property type="entry name" value="Alpha-hemolysin translocation ATP-binding protein HlyB"/>
    <property type="match status" value="1"/>
</dbReference>
<name>A0A7Z0TWQ3_9BRAD</name>
<evidence type="ECO:0000256" key="5">
    <source>
        <dbReference type="ARBA" id="ARBA00022597"/>
    </source>
</evidence>
<dbReference type="CDD" id="cd02417">
    <property type="entry name" value="Peptidase_C39_likeA"/>
    <property type="match status" value="1"/>
</dbReference>
<keyword evidence="5" id="KW-0762">Sugar transport</keyword>
<dbReference type="SUPFAM" id="SSF52540">
    <property type="entry name" value="P-loop containing nucleoside triphosphate hydrolases"/>
    <property type="match status" value="1"/>
</dbReference>
<dbReference type="PROSITE" id="PS50893">
    <property type="entry name" value="ABC_TRANSPORTER_2"/>
    <property type="match status" value="1"/>
</dbReference>
<dbReference type="GO" id="GO:0006508">
    <property type="term" value="P:proteolysis"/>
    <property type="evidence" value="ECO:0007669"/>
    <property type="project" value="InterPro"/>
</dbReference>
<dbReference type="InterPro" id="IPR039395">
    <property type="entry name" value="Peptidase_C39-like_A"/>
</dbReference>
<evidence type="ECO:0000256" key="6">
    <source>
        <dbReference type="ARBA" id="ARBA00022692"/>
    </source>
</evidence>
<evidence type="ECO:0000256" key="3">
    <source>
        <dbReference type="ARBA" id="ARBA00022448"/>
    </source>
</evidence>
<dbReference type="PANTHER" id="PTHR24221">
    <property type="entry name" value="ATP-BINDING CASSETTE SUB-FAMILY B"/>
    <property type="match status" value="1"/>
</dbReference>
<comment type="subcellular location">
    <subcellularLocation>
        <location evidence="1">Cell membrane</location>
        <topology evidence="1">Multi-pass membrane protein</topology>
    </subcellularLocation>
</comment>
<dbReference type="SUPFAM" id="SSF90123">
    <property type="entry name" value="ABC transporter transmembrane region"/>
    <property type="match status" value="1"/>
</dbReference>
<keyword evidence="7" id="KW-0547">Nucleotide-binding</keyword>
<dbReference type="Pfam" id="PF03412">
    <property type="entry name" value="Peptidase_C39"/>
    <property type="match status" value="2"/>
</dbReference>
<evidence type="ECO:0000256" key="8">
    <source>
        <dbReference type="ARBA" id="ARBA00022840"/>
    </source>
</evidence>
<dbReference type="InterPro" id="IPR039421">
    <property type="entry name" value="Type_1_exporter"/>
</dbReference>
<evidence type="ECO:0000256" key="1">
    <source>
        <dbReference type="ARBA" id="ARBA00004651"/>
    </source>
</evidence>
<proteinExistence type="inferred from homology"/>
<feature type="transmembrane region" description="Helical" evidence="13">
    <location>
        <begin position="503"/>
        <end position="523"/>
    </location>
</feature>
<evidence type="ECO:0000256" key="7">
    <source>
        <dbReference type="ARBA" id="ARBA00022741"/>
    </source>
</evidence>
<dbReference type="RefSeq" id="WP_166354240.1">
    <property type="nucleotide sequence ID" value="NZ_CP049700.1"/>
</dbReference>
<dbReference type="InterPro" id="IPR003593">
    <property type="entry name" value="AAA+_ATPase"/>
</dbReference>
<evidence type="ECO:0000259" key="14">
    <source>
        <dbReference type="PROSITE" id="PS50893"/>
    </source>
</evidence>
<feature type="transmembrane region" description="Helical" evidence="13">
    <location>
        <begin position="399"/>
        <end position="423"/>
    </location>
</feature>
<dbReference type="InterPro" id="IPR036640">
    <property type="entry name" value="ABC1_TM_sf"/>
</dbReference>
<evidence type="ECO:0000256" key="10">
    <source>
        <dbReference type="ARBA" id="ARBA00023136"/>
    </source>
</evidence>
<keyword evidence="8" id="KW-0067">ATP-binding</keyword>
<dbReference type="CDD" id="cd18588">
    <property type="entry name" value="ABC_6TM_CyaB_HlyB_like"/>
    <property type="match status" value="1"/>
</dbReference>
<feature type="domain" description="ABC transmembrane type-1" evidence="15">
    <location>
        <begin position="365"/>
        <end position="644"/>
    </location>
</feature>
<protein>
    <submittedName>
        <fullName evidence="17">Type I secretion system permease/ATPase</fullName>
    </submittedName>
</protein>
<keyword evidence="10 13" id="KW-0472">Membrane</keyword>
<dbReference type="Gene3D" id="3.90.70.10">
    <property type="entry name" value="Cysteine proteinases"/>
    <property type="match status" value="2"/>
</dbReference>
<sequence length="921" mass="101703">MAIQNGNAHAADPGLRALALFLRLHGVNAEPDQLRDRCGSRKIGIRAMLRCARELGVEVRSRTTRWKRLADIQLPGIASLRDGGFLLLGKIDGQAAVVMHPAASRPKIMTRAEFEEVWDGRLILPGSRNLAERVLHSLAGISVSVRELARLAVDAATRARDSLMLARDILTRARVRGRDVLISARDTLMRAPTADRSDSVAASTSSQFRAASEDSESGDESGLIAVTILLRCHGIAADPDQIRHRLGTTRVGVAEILRCAKEFGLKARIQKTGWNRLAVTPLPGIAVLRDGGYLILGKVIDDGLLVQRPMSPRPETMTQFELEAIWDGDIILMARRASLTDLSRRFDIGWFVGAVHKYRRLLGEVLVASFFLQAFALISPLFFQVVIDKVLVHRSMSTLDVLVIGLVVLTVFETVLGTLRVYLFAHTTNRIDVELGARLFRHLMALPIAYFQTRRVGDSVARVRELENIRQFLTSSALTLVIDLLFTFVFLAVMFYYSTTLTLIVMASFPFYIGISAGAAPLFRRRLDEKFNRGSENQAFLVESVTGVETLKAMAVEPQMQLRWEEQLAAYVGASFRVLSLNNTASQAVQMINKLVVATTLYFGARLVIGGDLSVGELVAFNMLASHVSTPVLRLAQLWQDFHQARLSIDRLGDILNTIPEPSFNPGRAALPPIRGQVTFEHATFRYRLDGPEVLHNVSFSVESGQVVGIVGSSGSGKSTITKLIQRLYVPESGRVLVDGVDLAMVDLAWLRRQIGVVLQENVLFNRSIRENIALADPAMPMERVIEAATLAGAHDFILGLPEGYDTIVGERGSSLSGGQRQRVAIARALITNPRILILDEATSALDYESERAIQQNMRRIAAGRTVFVIAHRLSTVRNANRIITLEHGRVVEDGSHDELIRSNGRYANLHYLQAGIHDVR</sequence>
<dbReference type="InterPro" id="IPR011527">
    <property type="entry name" value="ABC1_TM_dom"/>
</dbReference>
<dbReference type="Pfam" id="PF00005">
    <property type="entry name" value="ABC_tran"/>
    <property type="match status" value="1"/>
</dbReference>
<dbReference type="CDD" id="cd03252">
    <property type="entry name" value="ABCC_Hemolysin"/>
    <property type="match status" value="1"/>
</dbReference>
<dbReference type="Gene3D" id="1.20.1560.10">
    <property type="entry name" value="ABC transporter type 1, transmembrane domain"/>
    <property type="match status" value="1"/>
</dbReference>
<evidence type="ECO:0000259" key="16">
    <source>
        <dbReference type="PROSITE" id="PS50990"/>
    </source>
</evidence>
<dbReference type="Gene3D" id="3.40.50.300">
    <property type="entry name" value="P-loop containing nucleotide triphosphate hydrolases"/>
    <property type="match status" value="1"/>
</dbReference>
<evidence type="ECO:0000256" key="2">
    <source>
        <dbReference type="ARBA" id="ARBA00005417"/>
    </source>
</evidence>
<feature type="domain" description="Peptidase C39" evidence="16">
    <location>
        <begin position="214"/>
        <end position="333"/>
    </location>
</feature>
<feature type="compositionally biased region" description="Polar residues" evidence="12">
    <location>
        <begin position="200"/>
        <end position="209"/>
    </location>
</feature>
<reference evidence="17" key="2">
    <citation type="submission" date="2020-06" db="EMBL/GenBank/DDBJ databases">
        <title>Whole Genome Sequence of Bradyrhizobium sp. Strain 323S2.</title>
        <authorList>
            <person name="Bromfield E.S.P."/>
        </authorList>
    </citation>
    <scope>NUCLEOTIDE SEQUENCE [LARGE SCALE GENOMIC DNA]</scope>
    <source>
        <strain evidence="17">323S2</strain>
    </source>
</reference>
<dbReference type="PROSITE" id="PS50929">
    <property type="entry name" value="ABC_TM1F"/>
    <property type="match status" value="1"/>
</dbReference>
<evidence type="ECO:0000256" key="4">
    <source>
        <dbReference type="ARBA" id="ARBA00022475"/>
    </source>
</evidence>
<dbReference type="Proteomes" id="UP000564836">
    <property type="component" value="Plasmid pBb323S2a"/>
</dbReference>
<keyword evidence="18" id="KW-0614">Plasmid</keyword>
<geneLocation type="plasmid" evidence="18 19">
    <name>pBb323S2a</name>
</geneLocation>
<evidence type="ECO:0000256" key="11">
    <source>
        <dbReference type="ARBA" id="ARBA00024722"/>
    </source>
</evidence>
<evidence type="ECO:0000313" key="19">
    <source>
        <dbReference type="Proteomes" id="UP000564836"/>
    </source>
</evidence>
<dbReference type="InterPro" id="IPR003439">
    <property type="entry name" value="ABC_transporter-like_ATP-bd"/>
</dbReference>
<dbReference type="PROSITE" id="PS50990">
    <property type="entry name" value="PEPTIDASE_C39"/>
    <property type="match status" value="2"/>
</dbReference>
<evidence type="ECO:0000313" key="17">
    <source>
        <dbReference type="EMBL" id="NYY96857.1"/>
    </source>
</evidence>
<feature type="domain" description="Peptidase C39" evidence="16">
    <location>
        <begin position="7"/>
        <end position="125"/>
    </location>
</feature>
<dbReference type="InterPro" id="IPR017871">
    <property type="entry name" value="ABC_transporter-like_CS"/>
</dbReference>
<dbReference type="Pfam" id="PF00664">
    <property type="entry name" value="ABC_membrane"/>
    <property type="match status" value="1"/>
</dbReference>
<keyword evidence="6 13" id="KW-0812">Transmembrane</keyword>
<dbReference type="GO" id="GO:0016887">
    <property type="term" value="F:ATP hydrolysis activity"/>
    <property type="evidence" value="ECO:0007669"/>
    <property type="project" value="InterPro"/>
</dbReference>
<dbReference type="InterPro" id="IPR027417">
    <property type="entry name" value="P-loop_NTPase"/>
</dbReference>
<dbReference type="GO" id="GO:0008233">
    <property type="term" value="F:peptidase activity"/>
    <property type="evidence" value="ECO:0007669"/>
    <property type="project" value="InterPro"/>
</dbReference>
<dbReference type="GO" id="GO:0005524">
    <property type="term" value="F:ATP binding"/>
    <property type="evidence" value="ECO:0007669"/>
    <property type="project" value="UniProtKB-KW"/>
</dbReference>
<dbReference type="AlphaFoldDB" id="A0A7Z0TWQ3"/>
<dbReference type="NCBIfam" id="TIGR01846">
    <property type="entry name" value="type_I_sec_HlyB"/>
    <property type="match status" value="1"/>
</dbReference>
<dbReference type="GO" id="GO:0005886">
    <property type="term" value="C:plasma membrane"/>
    <property type="evidence" value="ECO:0007669"/>
    <property type="project" value="UniProtKB-SubCell"/>
</dbReference>
<feature type="domain" description="ABC transporter" evidence="14">
    <location>
        <begin position="678"/>
        <end position="913"/>
    </location>
</feature>
<feature type="transmembrane region" description="Helical" evidence="13">
    <location>
        <begin position="472"/>
        <end position="497"/>
    </location>
</feature>
<dbReference type="PROSITE" id="PS00211">
    <property type="entry name" value="ABC_TRANSPORTER_1"/>
    <property type="match status" value="1"/>
</dbReference>
<dbReference type="GO" id="GO:0030253">
    <property type="term" value="P:protein secretion by the type I secretion system"/>
    <property type="evidence" value="ECO:0007669"/>
    <property type="project" value="InterPro"/>
</dbReference>
<evidence type="ECO:0000256" key="13">
    <source>
        <dbReference type="SAM" id="Phobius"/>
    </source>
</evidence>
<keyword evidence="3" id="KW-0813">Transport</keyword>
<evidence type="ECO:0000256" key="12">
    <source>
        <dbReference type="SAM" id="MobiDB-lite"/>
    </source>
</evidence>
<keyword evidence="4" id="KW-1003">Cell membrane</keyword>
<reference evidence="18 19" key="1">
    <citation type="journal article" date="2017" name="Syst. Appl. Microbiol.">
        <title>Soybeans inoculated with root zone soils of Canadian native legumes harbour diverse and novel Bradyrhizobium spp. that possess agricultural potential.</title>
        <authorList>
            <person name="Bromfield E.S.P."/>
            <person name="Cloutier S."/>
            <person name="Tambong J.T."/>
            <person name="Tran Thi T.V."/>
        </authorList>
    </citation>
    <scope>NUCLEOTIDE SEQUENCE [LARGE SCALE GENOMIC DNA]</scope>
    <source>
        <strain evidence="18 19">323S2</strain>
    </source>
</reference>
<feature type="region of interest" description="Disordered" evidence="12">
    <location>
        <begin position="193"/>
        <end position="217"/>
    </location>
</feature>
<dbReference type="InterPro" id="IPR005074">
    <property type="entry name" value="Peptidase_C39"/>
</dbReference>
<dbReference type="SMART" id="SM00382">
    <property type="entry name" value="AAA"/>
    <property type="match status" value="1"/>
</dbReference>
<keyword evidence="9 13" id="KW-1133">Transmembrane helix</keyword>
<dbReference type="FunFam" id="3.40.50.300:FF:000221">
    <property type="entry name" value="Multidrug ABC transporter ATP-binding protein"/>
    <property type="match status" value="1"/>
</dbReference>
<evidence type="ECO:0000259" key="15">
    <source>
        <dbReference type="PROSITE" id="PS50929"/>
    </source>
</evidence>
<comment type="function">
    <text evidence="11">Involved in beta-(1--&gt;2)glucan export. Transmembrane domains (TMD) form a pore in the inner membrane and the ATP-binding domain (NBD) is responsible for energy generation.</text>
</comment>
<reference evidence="18 19" key="3">
    <citation type="journal article" date="2022" name="Int. J. Syst. Evol. Microbiol.">
        <title>Strains of Bradyrhizobium barranii sp. nov. associated with legumes native to Canada are symbionts of soybeans and belong to different subspecies (subsp. barranii subsp. nov. and subsp. apii subsp. nov.) and symbiovars (sv. glycinearum and sv. septentrionale).</title>
        <authorList>
            <person name="Bromfield E.S.P."/>
            <person name="Cloutier S."/>
            <person name="Wasai-Hara S."/>
            <person name="Minamisawa K."/>
        </authorList>
    </citation>
    <scope>NUCLEOTIDE SEQUENCE [LARGE SCALE GENOMIC DNA]</scope>
    <source>
        <strain evidence="19">323S2</strain>
        <plasmid evidence="18 19">pBb323S2a</plasmid>
    </source>
</reference>
<dbReference type="GO" id="GO:0140359">
    <property type="term" value="F:ABC-type transporter activity"/>
    <property type="evidence" value="ECO:0007669"/>
    <property type="project" value="InterPro"/>
</dbReference>
<dbReference type="GO" id="GO:0034040">
    <property type="term" value="F:ATPase-coupled lipid transmembrane transporter activity"/>
    <property type="evidence" value="ECO:0007669"/>
    <property type="project" value="TreeGrafter"/>
</dbReference>
<dbReference type="GO" id="GO:0030256">
    <property type="term" value="C:type I protein secretion system complex"/>
    <property type="evidence" value="ECO:0007669"/>
    <property type="project" value="InterPro"/>
</dbReference>
<dbReference type="EMBL" id="JACBFH010000004">
    <property type="protein sequence ID" value="NYY96857.1"/>
    <property type="molecule type" value="Genomic_DNA"/>
</dbReference>
<evidence type="ECO:0000256" key="9">
    <source>
        <dbReference type="ARBA" id="ARBA00022989"/>
    </source>
</evidence>
<evidence type="ECO:0000313" key="18">
    <source>
        <dbReference type="EMBL" id="UGX89749.1"/>
    </source>
</evidence>
<gene>
    <name evidence="18" type="ORF">G6321_00001305</name>
    <name evidence="17" type="ORF">G6321_54205</name>
</gene>
<comment type="similarity">
    <text evidence="2">Belongs to the ABC transporter superfamily.</text>
</comment>
<dbReference type="EMBL" id="CP088278">
    <property type="protein sequence ID" value="UGX89749.1"/>
    <property type="molecule type" value="Genomic_DNA"/>
</dbReference>
<dbReference type="PANTHER" id="PTHR24221:SF647">
    <property type="entry name" value="BLL6336 PROTEIN"/>
    <property type="match status" value="1"/>
</dbReference>
<accession>A0A7Z0TWQ3</accession>
<feature type="transmembrane region" description="Helical" evidence="13">
    <location>
        <begin position="365"/>
        <end position="387"/>
    </location>
</feature>
<organism evidence="17">
    <name type="scientific">Bradyrhizobium barranii subsp. barranii</name>
    <dbReference type="NCBI Taxonomy" id="2823807"/>
    <lineage>
        <taxon>Bacteria</taxon>
        <taxon>Pseudomonadati</taxon>
        <taxon>Pseudomonadota</taxon>
        <taxon>Alphaproteobacteria</taxon>
        <taxon>Hyphomicrobiales</taxon>
        <taxon>Nitrobacteraceae</taxon>
        <taxon>Bradyrhizobium</taxon>
        <taxon>Bradyrhizobium barranii</taxon>
    </lineage>
</organism>
<dbReference type="InterPro" id="IPR010132">
    <property type="entry name" value="ATPase_T1SS_HlyB"/>
</dbReference>